<dbReference type="EMBL" id="AYRZ02000011">
    <property type="protein sequence ID" value="PHT67579.1"/>
    <property type="molecule type" value="Genomic_DNA"/>
</dbReference>
<evidence type="ECO:0008006" key="3">
    <source>
        <dbReference type="Google" id="ProtNLM"/>
    </source>
</evidence>
<dbReference type="Gramene" id="PHT67579">
    <property type="protein sequence ID" value="PHT67579"/>
    <property type="gene ID" value="T459_27066"/>
</dbReference>
<dbReference type="Proteomes" id="UP000222542">
    <property type="component" value="Unassembled WGS sequence"/>
</dbReference>
<dbReference type="AlphaFoldDB" id="A0A2G2YD00"/>
<reference evidence="1 2" key="2">
    <citation type="journal article" date="2017" name="Genome Biol.">
        <title>New reference genome sequences of hot pepper reveal the massive evolution of plant disease-resistance genes by retroduplication.</title>
        <authorList>
            <person name="Kim S."/>
            <person name="Park J."/>
            <person name="Yeom S.I."/>
            <person name="Kim Y.M."/>
            <person name="Seo E."/>
            <person name="Kim K.T."/>
            <person name="Kim M.S."/>
            <person name="Lee J.M."/>
            <person name="Cheong K."/>
            <person name="Shin H.S."/>
            <person name="Kim S.B."/>
            <person name="Han K."/>
            <person name="Lee J."/>
            <person name="Park M."/>
            <person name="Lee H.A."/>
            <person name="Lee H.Y."/>
            <person name="Lee Y."/>
            <person name="Oh S."/>
            <person name="Lee J.H."/>
            <person name="Choi E."/>
            <person name="Choi E."/>
            <person name="Lee S.E."/>
            <person name="Jeon J."/>
            <person name="Kim H."/>
            <person name="Choi G."/>
            <person name="Song H."/>
            <person name="Lee J."/>
            <person name="Lee S.C."/>
            <person name="Kwon J.K."/>
            <person name="Lee H.Y."/>
            <person name="Koo N."/>
            <person name="Hong Y."/>
            <person name="Kim R.W."/>
            <person name="Kang W.H."/>
            <person name="Huh J.H."/>
            <person name="Kang B.C."/>
            <person name="Yang T.J."/>
            <person name="Lee Y.H."/>
            <person name="Bennetzen J.L."/>
            <person name="Choi D."/>
        </authorList>
    </citation>
    <scope>NUCLEOTIDE SEQUENCE [LARGE SCALE GENOMIC DNA]</scope>
    <source>
        <strain evidence="2">cv. CM334</strain>
    </source>
</reference>
<comment type="caution">
    <text evidence="1">The sequence shown here is derived from an EMBL/GenBank/DDBJ whole genome shotgun (WGS) entry which is preliminary data.</text>
</comment>
<protein>
    <recommendedName>
        <fullName evidence="3">FBD domain-containing protein</fullName>
    </recommendedName>
</protein>
<accession>A0A2G2YD00</accession>
<name>A0A2G2YD00_CAPAN</name>
<reference evidence="1 2" key="1">
    <citation type="journal article" date="2014" name="Nat. Genet.">
        <title>Genome sequence of the hot pepper provides insights into the evolution of pungency in Capsicum species.</title>
        <authorList>
            <person name="Kim S."/>
            <person name="Park M."/>
            <person name="Yeom S.I."/>
            <person name="Kim Y.M."/>
            <person name="Lee J.M."/>
            <person name="Lee H.A."/>
            <person name="Seo E."/>
            <person name="Choi J."/>
            <person name="Cheong K."/>
            <person name="Kim K.T."/>
            <person name="Jung K."/>
            <person name="Lee G.W."/>
            <person name="Oh S.K."/>
            <person name="Bae C."/>
            <person name="Kim S.B."/>
            <person name="Lee H.Y."/>
            <person name="Kim S.Y."/>
            <person name="Kim M.S."/>
            <person name="Kang B.C."/>
            <person name="Jo Y.D."/>
            <person name="Yang H.B."/>
            <person name="Jeong H.J."/>
            <person name="Kang W.H."/>
            <person name="Kwon J.K."/>
            <person name="Shin C."/>
            <person name="Lim J.Y."/>
            <person name="Park J.H."/>
            <person name="Huh J.H."/>
            <person name="Kim J.S."/>
            <person name="Kim B.D."/>
            <person name="Cohen O."/>
            <person name="Paran I."/>
            <person name="Suh M.C."/>
            <person name="Lee S.B."/>
            <person name="Kim Y.K."/>
            <person name="Shin Y."/>
            <person name="Noh S.J."/>
            <person name="Park J."/>
            <person name="Seo Y.S."/>
            <person name="Kwon S.Y."/>
            <person name="Kim H.A."/>
            <person name="Park J.M."/>
            <person name="Kim H.J."/>
            <person name="Choi S.B."/>
            <person name="Bosland P.W."/>
            <person name="Reeves G."/>
            <person name="Jo S.H."/>
            <person name="Lee B.W."/>
            <person name="Cho H.T."/>
            <person name="Choi H.S."/>
            <person name="Lee M.S."/>
            <person name="Yu Y."/>
            <person name="Do Choi Y."/>
            <person name="Park B.S."/>
            <person name="van Deynze A."/>
            <person name="Ashrafi H."/>
            <person name="Hill T."/>
            <person name="Kim W.T."/>
            <person name="Pai H.S."/>
            <person name="Ahn H.K."/>
            <person name="Yeam I."/>
            <person name="Giovannoni J.J."/>
            <person name="Rose J.K."/>
            <person name="Sorensen I."/>
            <person name="Lee S.J."/>
            <person name="Kim R.W."/>
            <person name="Choi I.Y."/>
            <person name="Choi B.S."/>
            <person name="Lim J.S."/>
            <person name="Lee Y.H."/>
            <person name="Choi D."/>
        </authorList>
    </citation>
    <scope>NUCLEOTIDE SEQUENCE [LARGE SCALE GENOMIC DNA]</scope>
    <source>
        <strain evidence="2">cv. CM334</strain>
    </source>
</reference>
<keyword evidence="2" id="KW-1185">Reference proteome</keyword>
<evidence type="ECO:0000313" key="2">
    <source>
        <dbReference type="Proteomes" id="UP000222542"/>
    </source>
</evidence>
<sequence>MIRKPENMQMEISCSSTELTSVKNKCICNGPKWIMYAHGMWRGLHLYKIFKETISRTSLEFSQDSTKRNYYGQVESDDNDIPALESLQVGRFSDVTFIHLREVKLMQTNGTIPGLQLMKLPFAKSPKMMRMLIEPCLVEESATIKILAELIKFERASPNAEVEYKLDKHSNPRRV</sequence>
<evidence type="ECO:0000313" key="1">
    <source>
        <dbReference type="EMBL" id="PHT67579.1"/>
    </source>
</evidence>
<organism evidence="1 2">
    <name type="scientific">Capsicum annuum</name>
    <name type="common">Capsicum pepper</name>
    <dbReference type="NCBI Taxonomy" id="4072"/>
    <lineage>
        <taxon>Eukaryota</taxon>
        <taxon>Viridiplantae</taxon>
        <taxon>Streptophyta</taxon>
        <taxon>Embryophyta</taxon>
        <taxon>Tracheophyta</taxon>
        <taxon>Spermatophyta</taxon>
        <taxon>Magnoliopsida</taxon>
        <taxon>eudicotyledons</taxon>
        <taxon>Gunneridae</taxon>
        <taxon>Pentapetalae</taxon>
        <taxon>asterids</taxon>
        <taxon>lamiids</taxon>
        <taxon>Solanales</taxon>
        <taxon>Solanaceae</taxon>
        <taxon>Solanoideae</taxon>
        <taxon>Capsiceae</taxon>
        <taxon>Capsicum</taxon>
    </lineage>
</organism>
<proteinExistence type="predicted"/>
<gene>
    <name evidence="1" type="ORF">T459_27066</name>
</gene>